<evidence type="ECO:0000313" key="9">
    <source>
        <dbReference type="EMBL" id="KRM41839.1"/>
    </source>
</evidence>
<keyword evidence="7" id="KW-0865">Zymogen</keyword>
<dbReference type="InterPro" id="IPR030400">
    <property type="entry name" value="Sedolisin_dom"/>
</dbReference>
<keyword evidence="3" id="KW-0479">Metal-binding</keyword>
<dbReference type="GO" id="GO:0004252">
    <property type="term" value="F:serine-type endopeptidase activity"/>
    <property type="evidence" value="ECO:0007669"/>
    <property type="project" value="InterPro"/>
</dbReference>
<reference evidence="9 10" key="1">
    <citation type="journal article" date="2015" name="Genome Announc.">
        <title>Expanding the biotechnology potential of lactobacilli through comparative genomics of 213 strains and associated genera.</title>
        <authorList>
            <person name="Sun Z."/>
            <person name="Harris H.M."/>
            <person name="McCann A."/>
            <person name="Guo C."/>
            <person name="Argimon S."/>
            <person name="Zhang W."/>
            <person name="Yang X."/>
            <person name="Jeffery I.B."/>
            <person name="Cooney J.C."/>
            <person name="Kagawa T.F."/>
            <person name="Liu W."/>
            <person name="Song Y."/>
            <person name="Salvetti E."/>
            <person name="Wrobel A."/>
            <person name="Rasinkangas P."/>
            <person name="Parkhill J."/>
            <person name="Rea M.C."/>
            <person name="O'Sullivan O."/>
            <person name="Ritari J."/>
            <person name="Douillard F.P."/>
            <person name="Paul Ross R."/>
            <person name="Yang R."/>
            <person name="Briner A.E."/>
            <person name="Felis G.E."/>
            <person name="de Vos W.M."/>
            <person name="Barrangou R."/>
            <person name="Klaenhammer T.R."/>
            <person name="Caufield P.W."/>
            <person name="Cui Y."/>
            <person name="Zhang H."/>
            <person name="O'Toole P.W."/>
        </authorList>
    </citation>
    <scope>NUCLEOTIDE SEQUENCE [LARGE SCALE GENOMIC DNA]</scope>
    <source>
        <strain evidence="9 10">DSM 18390</strain>
    </source>
</reference>
<dbReference type="SMART" id="SM00944">
    <property type="entry name" value="Pro-kuma_activ"/>
    <property type="match status" value="1"/>
</dbReference>
<dbReference type="SUPFAM" id="SSF52743">
    <property type="entry name" value="Subtilisin-like"/>
    <property type="match status" value="1"/>
</dbReference>
<keyword evidence="5" id="KW-0720">Serine protease</keyword>
<dbReference type="GO" id="GO:0046872">
    <property type="term" value="F:metal ion binding"/>
    <property type="evidence" value="ECO:0007669"/>
    <property type="project" value="UniProtKB-KW"/>
</dbReference>
<accession>A0A0R1YI84</accession>
<dbReference type="Proteomes" id="UP000051010">
    <property type="component" value="Unassembled WGS sequence"/>
</dbReference>
<dbReference type="CDD" id="cd11377">
    <property type="entry name" value="Pro-peptidase_S53"/>
    <property type="match status" value="1"/>
</dbReference>
<dbReference type="GO" id="GO:0006508">
    <property type="term" value="P:proteolysis"/>
    <property type="evidence" value="ECO:0007669"/>
    <property type="project" value="UniProtKB-KW"/>
</dbReference>
<evidence type="ECO:0000256" key="6">
    <source>
        <dbReference type="ARBA" id="ARBA00022837"/>
    </source>
</evidence>
<dbReference type="InterPro" id="IPR036852">
    <property type="entry name" value="Peptidase_S8/S53_dom_sf"/>
</dbReference>
<dbReference type="PATRIC" id="fig|1423786.4.peg.2293"/>
<comment type="caution">
    <text evidence="9">The sequence shown here is derived from an EMBL/GenBank/DDBJ whole genome shotgun (WGS) entry which is preliminary data.</text>
</comment>
<evidence type="ECO:0000256" key="3">
    <source>
        <dbReference type="ARBA" id="ARBA00022723"/>
    </source>
</evidence>
<dbReference type="SUPFAM" id="SSF54897">
    <property type="entry name" value="Protease propeptides/inhibitors"/>
    <property type="match status" value="1"/>
</dbReference>
<protein>
    <recommendedName>
        <fullName evidence="8">Peptidase S53 domain-containing protein</fullName>
    </recommendedName>
</protein>
<dbReference type="Pfam" id="PF09286">
    <property type="entry name" value="Pro-kuma_activ"/>
    <property type="match status" value="1"/>
</dbReference>
<organism evidence="9 10">
    <name type="scientific">Lentilactobacillus parafarraginis DSM 18390 = JCM 14109</name>
    <dbReference type="NCBI Taxonomy" id="1423786"/>
    <lineage>
        <taxon>Bacteria</taxon>
        <taxon>Bacillati</taxon>
        <taxon>Bacillota</taxon>
        <taxon>Bacilli</taxon>
        <taxon>Lactobacillales</taxon>
        <taxon>Lactobacillaceae</taxon>
        <taxon>Lentilactobacillus</taxon>
    </lineage>
</organism>
<dbReference type="AlphaFoldDB" id="A0A0R1YI84"/>
<dbReference type="PANTHER" id="PTHR14218">
    <property type="entry name" value="PROTEASE S8 TRIPEPTIDYL PEPTIDASE I CLN2"/>
    <property type="match status" value="1"/>
</dbReference>
<dbReference type="GO" id="GO:0008240">
    <property type="term" value="F:tripeptidyl-peptidase activity"/>
    <property type="evidence" value="ECO:0007669"/>
    <property type="project" value="TreeGrafter"/>
</dbReference>
<keyword evidence="6" id="KW-0106">Calcium</keyword>
<comment type="cofactor">
    <cofactor evidence="1">
        <name>Ca(2+)</name>
        <dbReference type="ChEBI" id="CHEBI:29108"/>
    </cofactor>
</comment>
<evidence type="ECO:0000259" key="8">
    <source>
        <dbReference type="PROSITE" id="PS51695"/>
    </source>
</evidence>
<dbReference type="EMBL" id="AZFZ01000050">
    <property type="protein sequence ID" value="KRM41839.1"/>
    <property type="molecule type" value="Genomic_DNA"/>
</dbReference>
<proteinExistence type="predicted"/>
<evidence type="ECO:0000256" key="4">
    <source>
        <dbReference type="ARBA" id="ARBA00022801"/>
    </source>
</evidence>
<name>A0A0R1YI84_9LACO</name>
<evidence type="ECO:0000256" key="1">
    <source>
        <dbReference type="ARBA" id="ARBA00001913"/>
    </source>
</evidence>
<evidence type="ECO:0000256" key="5">
    <source>
        <dbReference type="ARBA" id="ARBA00022825"/>
    </source>
</evidence>
<sequence>MGVGLLSFSLGNQVVQAKDTDPLGPTFSEMVSKPLYRPAAVKSTSQTMIDIVLKPKDQQGMFQQALDVNTPGNADFKNFLTPSGIREKYGQPQSVTDAWKTYLAKHHLKTFVYDNGLLMTVTGKVKDFNSTFKTNMKTATYHSNPLQFSKTKPAIPADLASTVWTVLGMGNHSKNYLFPSATSASPTASAGSDSMNAFTGYTSQFTDHYNVKPLYDQGLTGKGQTIGVMTFGDLKASNAYHFWKHEKADTNMKRLTTKKISNTILSPKLVGGNSGEATMDVEYAGSVAPQANIRVYANANSVPTLANLVNAYSTAFNENKVGSITNSWGLGSQTLLNMLKDRKVLTPYYSDVLNMVLAQGALQGISLFDAAGDDGALTFNAQGVSGNRVLLDRSVNSAPVLEANPWVTSTGGTTLPFSKDFGTSTKTTMLPVGKVSVSKERSWGMDYLWPSLQNKPGIIAKLPFLLDSIGFGGGGGFNKTVATPAYQDGVPGVNTFNARNYFSNLNQPIFNSDLLHGTSSGRNYPDVSADGDMMTGYKIYFPMGKTKWVPSGGTSIVAPQMAAMTAVINSQSGRSKMGFWNPQIYQLAQQQDSPFHPLNDTDNNSNLYYTGQPGTVYNQASGLGTVDFAKLAQVYK</sequence>
<evidence type="ECO:0000313" key="10">
    <source>
        <dbReference type="Proteomes" id="UP000051010"/>
    </source>
</evidence>
<dbReference type="CDD" id="cd04056">
    <property type="entry name" value="Peptidases_S53"/>
    <property type="match status" value="1"/>
</dbReference>
<feature type="domain" description="Peptidase S53" evidence="8">
    <location>
        <begin position="199"/>
        <end position="636"/>
    </location>
</feature>
<keyword evidence="2" id="KW-0645">Protease</keyword>
<keyword evidence="4" id="KW-0378">Hydrolase</keyword>
<dbReference type="PANTHER" id="PTHR14218:SF15">
    <property type="entry name" value="TRIPEPTIDYL-PEPTIDASE 1"/>
    <property type="match status" value="1"/>
</dbReference>
<gene>
    <name evidence="9" type="ORF">FD47_GL002182</name>
</gene>
<evidence type="ECO:0000256" key="7">
    <source>
        <dbReference type="ARBA" id="ARBA00023145"/>
    </source>
</evidence>
<dbReference type="InterPro" id="IPR050819">
    <property type="entry name" value="Tripeptidyl-peptidase_I"/>
</dbReference>
<evidence type="ECO:0000256" key="2">
    <source>
        <dbReference type="ARBA" id="ARBA00022670"/>
    </source>
</evidence>
<dbReference type="PROSITE" id="PS51695">
    <property type="entry name" value="SEDOLISIN"/>
    <property type="match status" value="1"/>
</dbReference>
<dbReference type="Gene3D" id="3.40.50.200">
    <property type="entry name" value="Peptidase S8/S53 domain"/>
    <property type="match status" value="1"/>
</dbReference>
<dbReference type="InterPro" id="IPR015366">
    <property type="entry name" value="S53_propep"/>
</dbReference>